<evidence type="ECO:0000256" key="2">
    <source>
        <dbReference type="SAM" id="SignalP"/>
    </source>
</evidence>
<protein>
    <recommendedName>
        <fullName evidence="5">Lipoprotein</fullName>
    </recommendedName>
</protein>
<feature type="chain" id="PRO_5031573034" description="Lipoprotein" evidence="2">
    <location>
        <begin position="25"/>
        <end position="183"/>
    </location>
</feature>
<organism evidence="3 4">
    <name type="scientific">Nocardiopsis aegyptia</name>
    <dbReference type="NCBI Taxonomy" id="220378"/>
    <lineage>
        <taxon>Bacteria</taxon>
        <taxon>Bacillati</taxon>
        <taxon>Actinomycetota</taxon>
        <taxon>Actinomycetes</taxon>
        <taxon>Streptosporangiales</taxon>
        <taxon>Nocardiopsidaceae</taxon>
        <taxon>Nocardiopsis</taxon>
    </lineage>
</organism>
<dbReference type="AlphaFoldDB" id="A0A7Z0EMZ4"/>
<sequence>MRHTILAGALLLAVAACGQETAPAGDVDVGTGPTGQASPEPGRDSPGTASDAPDQEGGGASGSGPGEGTFVLNRYGDEAGFADQRPTDYVATEFTTFRDLEWDEWTDTSARGEGEVSGTWCLGVDCASDPYDIGIELGDPVEVDGTMYFSAYTVTEYDDDMPADQREAMEQSDDGRLAVPVEE</sequence>
<dbReference type="RefSeq" id="WP_179823107.1">
    <property type="nucleotide sequence ID" value="NZ_JACCFS010000001.1"/>
</dbReference>
<dbReference type="Proteomes" id="UP000572051">
    <property type="component" value="Unassembled WGS sequence"/>
</dbReference>
<evidence type="ECO:0000256" key="1">
    <source>
        <dbReference type="SAM" id="MobiDB-lite"/>
    </source>
</evidence>
<feature type="compositionally biased region" description="Gly residues" evidence="1">
    <location>
        <begin position="56"/>
        <end position="67"/>
    </location>
</feature>
<proteinExistence type="predicted"/>
<keyword evidence="4" id="KW-1185">Reference proteome</keyword>
<comment type="caution">
    <text evidence="3">The sequence shown here is derived from an EMBL/GenBank/DDBJ whole genome shotgun (WGS) entry which is preliminary data.</text>
</comment>
<name>A0A7Z0EMZ4_9ACTN</name>
<feature type="region of interest" description="Disordered" evidence="1">
    <location>
        <begin position="22"/>
        <end position="72"/>
    </location>
</feature>
<evidence type="ECO:0008006" key="5">
    <source>
        <dbReference type="Google" id="ProtNLM"/>
    </source>
</evidence>
<evidence type="ECO:0000313" key="4">
    <source>
        <dbReference type="Proteomes" id="UP000572051"/>
    </source>
</evidence>
<gene>
    <name evidence="3" type="ORF">HNR10_002357</name>
</gene>
<accession>A0A7Z0EMZ4</accession>
<dbReference type="EMBL" id="JACCFS010000001">
    <property type="protein sequence ID" value="NYJ34476.1"/>
    <property type="molecule type" value="Genomic_DNA"/>
</dbReference>
<keyword evidence="2" id="KW-0732">Signal</keyword>
<reference evidence="3 4" key="1">
    <citation type="submission" date="2020-07" db="EMBL/GenBank/DDBJ databases">
        <title>Sequencing the genomes of 1000 actinobacteria strains.</title>
        <authorList>
            <person name="Klenk H.-P."/>
        </authorList>
    </citation>
    <scope>NUCLEOTIDE SEQUENCE [LARGE SCALE GENOMIC DNA]</scope>
    <source>
        <strain evidence="3 4">DSM 44442</strain>
    </source>
</reference>
<feature type="signal peptide" evidence="2">
    <location>
        <begin position="1"/>
        <end position="24"/>
    </location>
</feature>
<evidence type="ECO:0000313" key="3">
    <source>
        <dbReference type="EMBL" id="NYJ34476.1"/>
    </source>
</evidence>
<dbReference type="PROSITE" id="PS51257">
    <property type="entry name" value="PROKAR_LIPOPROTEIN"/>
    <property type="match status" value="1"/>
</dbReference>